<protein>
    <submittedName>
        <fullName evidence="1">Uncharacterized protein</fullName>
    </submittedName>
</protein>
<accession>D9PMI4</accession>
<dbReference type="EMBL" id="ADZX01000838">
    <property type="protein sequence ID" value="EFK95230.1"/>
    <property type="molecule type" value="Genomic_DNA"/>
</dbReference>
<comment type="caution">
    <text evidence="1">The sequence shown here is derived from an EMBL/GenBank/DDBJ whole genome shotgun (WGS) entry which is preliminary data.</text>
</comment>
<reference evidence="1" key="1">
    <citation type="submission" date="2010-07" db="EMBL/GenBank/DDBJ databases">
        <authorList>
            <consortium name="CONSOLIDER consortium CSD2007-00005"/>
            <person name="Guazzaroni M.-E."/>
            <person name="Richter M."/>
            <person name="Garcia-Salamanca A."/>
            <person name="Yarza P."/>
            <person name="Ferrer M."/>
        </authorList>
    </citation>
    <scope>NUCLEOTIDE SEQUENCE</scope>
</reference>
<sequence length="101" mass="11590">MWYQVDNGATIGTKGSENGEIQIDEEHSAGARLTLEKDGDIAPYAITSGIYGSFFHTTFLSNEEDAKIQLNLMKCEIIEYFETKTTYNEECEWIKQFINRH</sequence>
<gene>
    <name evidence="1" type="ORF">LDC_2762</name>
</gene>
<evidence type="ECO:0000313" key="1">
    <source>
        <dbReference type="EMBL" id="EFK95230.1"/>
    </source>
</evidence>
<name>D9PMI4_9ZZZZ</name>
<organism evidence="1">
    <name type="scientific">sediment metagenome</name>
    <dbReference type="NCBI Taxonomy" id="749907"/>
    <lineage>
        <taxon>unclassified sequences</taxon>
        <taxon>metagenomes</taxon>
        <taxon>ecological metagenomes</taxon>
    </lineage>
</organism>
<proteinExistence type="predicted"/>
<reference evidence="1" key="2">
    <citation type="journal article" date="2011" name="Microb. Ecol.">
        <title>Taxonomic and Functional Metagenomic Profiling of the Microbial Community in the Anoxic Sediment of a Sub-saline Shallow Lake (Laguna de Carrizo, Central Spain).</title>
        <authorList>
            <person name="Ferrer M."/>
            <person name="Guazzaroni M.E."/>
            <person name="Richter M."/>
            <person name="Garcia-Salamanca A."/>
            <person name="Yarza P."/>
            <person name="Suarez-Suarez A."/>
            <person name="Solano J."/>
            <person name="Alcaide M."/>
            <person name="van Dillewijn P."/>
            <person name="Molina-Henares M.A."/>
            <person name="Lopez-Cortes N."/>
            <person name="Al-Ramahi Y."/>
            <person name="Guerrero C."/>
            <person name="Acosta A."/>
            <person name="de Eugenio L.I."/>
            <person name="Martinez V."/>
            <person name="Marques S."/>
            <person name="Rojo F."/>
            <person name="Santero E."/>
            <person name="Genilloud O."/>
            <person name="Perez-Perez J."/>
            <person name="Rossello-Mora R."/>
            <person name="Ramos J.L."/>
        </authorList>
    </citation>
    <scope>NUCLEOTIDE SEQUENCE</scope>
</reference>
<dbReference type="AlphaFoldDB" id="D9PMI4"/>